<dbReference type="CDD" id="cd00051">
    <property type="entry name" value="EFh"/>
    <property type="match status" value="3"/>
</dbReference>
<feature type="domain" description="EF-hand" evidence="5">
    <location>
        <begin position="1043"/>
        <end position="1078"/>
    </location>
</feature>
<feature type="domain" description="EF-hand" evidence="5">
    <location>
        <begin position="217"/>
        <end position="252"/>
    </location>
</feature>
<comment type="caution">
    <text evidence="6">The sequence shown here is derived from an EMBL/GenBank/DDBJ whole genome shotgun (WGS) entry which is preliminary data.</text>
</comment>
<dbReference type="SMART" id="SM00054">
    <property type="entry name" value="EFh"/>
    <property type="match status" value="14"/>
</dbReference>
<keyword evidence="3" id="KW-0106">Calcium</keyword>
<protein>
    <recommendedName>
        <fullName evidence="5">EF-hand domain-containing protein</fullName>
    </recommendedName>
</protein>
<feature type="domain" description="EF-hand" evidence="5">
    <location>
        <begin position="482"/>
        <end position="517"/>
    </location>
</feature>
<feature type="domain" description="EF-hand" evidence="5">
    <location>
        <begin position="766"/>
        <end position="801"/>
    </location>
</feature>
<evidence type="ECO:0000256" key="4">
    <source>
        <dbReference type="SAM" id="MobiDB-lite"/>
    </source>
</evidence>
<evidence type="ECO:0000313" key="6">
    <source>
        <dbReference type="EMBL" id="CAE8704714.1"/>
    </source>
</evidence>
<evidence type="ECO:0000256" key="3">
    <source>
        <dbReference type="ARBA" id="ARBA00022837"/>
    </source>
</evidence>
<dbReference type="PROSITE" id="PS50222">
    <property type="entry name" value="EF_HAND_2"/>
    <property type="match status" value="12"/>
</dbReference>
<feature type="domain" description="EF-hand" evidence="5">
    <location>
        <begin position="662"/>
        <end position="697"/>
    </location>
</feature>
<keyword evidence="2" id="KW-0677">Repeat</keyword>
<feature type="domain" description="EF-hand" evidence="5">
    <location>
        <begin position="369"/>
        <end position="404"/>
    </location>
</feature>
<evidence type="ECO:0000256" key="1">
    <source>
        <dbReference type="ARBA" id="ARBA00022723"/>
    </source>
</evidence>
<dbReference type="Pfam" id="PF13202">
    <property type="entry name" value="EF-hand_5"/>
    <property type="match status" value="4"/>
</dbReference>
<reference evidence="6" key="1">
    <citation type="submission" date="2021-02" db="EMBL/GenBank/DDBJ databases">
        <authorList>
            <person name="Dougan E. K."/>
            <person name="Rhodes N."/>
            <person name="Thang M."/>
            <person name="Chan C."/>
        </authorList>
    </citation>
    <scope>NUCLEOTIDE SEQUENCE</scope>
</reference>
<evidence type="ECO:0000313" key="7">
    <source>
        <dbReference type="Proteomes" id="UP000626109"/>
    </source>
</evidence>
<dbReference type="Proteomes" id="UP000626109">
    <property type="component" value="Unassembled WGS sequence"/>
</dbReference>
<feature type="compositionally biased region" description="Polar residues" evidence="4">
    <location>
        <begin position="58"/>
        <end position="67"/>
    </location>
</feature>
<feature type="domain" description="EF-hand" evidence="5">
    <location>
        <begin position="723"/>
        <end position="758"/>
    </location>
</feature>
<dbReference type="GO" id="GO:0005509">
    <property type="term" value="F:calcium ion binding"/>
    <property type="evidence" value="ECO:0007669"/>
    <property type="project" value="InterPro"/>
</dbReference>
<dbReference type="Pfam" id="PF13499">
    <property type="entry name" value="EF-hand_7"/>
    <property type="match status" value="1"/>
</dbReference>
<organism evidence="6 7">
    <name type="scientific">Polarella glacialis</name>
    <name type="common">Dinoflagellate</name>
    <dbReference type="NCBI Taxonomy" id="89957"/>
    <lineage>
        <taxon>Eukaryota</taxon>
        <taxon>Sar</taxon>
        <taxon>Alveolata</taxon>
        <taxon>Dinophyceae</taxon>
        <taxon>Suessiales</taxon>
        <taxon>Suessiaceae</taxon>
        <taxon>Polarella</taxon>
    </lineage>
</organism>
<evidence type="ECO:0000256" key="2">
    <source>
        <dbReference type="ARBA" id="ARBA00022737"/>
    </source>
</evidence>
<name>A0A813KIW0_POLGL</name>
<feature type="domain" description="EF-hand" evidence="5">
    <location>
        <begin position="421"/>
        <end position="456"/>
    </location>
</feature>
<feature type="non-terminal residue" evidence="6">
    <location>
        <position position="1"/>
    </location>
</feature>
<proteinExistence type="predicted"/>
<feature type="compositionally biased region" description="Low complexity" evidence="4">
    <location>
        <begin position="39"/>
        <end position="56"/>
    </location>
</feature>
<dbReference type="PANTHER" id="PTHR34524">
    <property type="entry name" value="CALCYPHOSIN"/>
    <property type="match status" value="1"/>
</dbReference>
<dbReference type="InterPro" id="IPR051581">
    <property type="entry name" value="Ca-bind"/>
</dbReference>
<feature type="domain" description="EF-hand" evidence="5">
    <location>
        <begin position="525"/>
        <end position="560"/>
    </location>
</feature>
<sequence length="1199" mass="133267">ASSLDSHSAREPRQEREGDGLGDGLGNSGRSSALPPCGPQARPGAAASPSPSLAGSRVLNSPSQNRAGSVMSDYGRASTPLPQEPALQSVAGRLTKALVAYYSKQANKSAAGPSWTRFFAEARREHQPNKVGDDGSGLLTFAELETAVKNRLKAPLSRYELRVFWHRLDADGSGQVTMEEFGRLMYRIELAQWPELTEQELQKCVATLNKAADKWHRAGGNWFKIFNQIDVDGSGNLSYDELTACIRGTLPSLRLTTKDVSDRTVQGLWKALDCNGDIEIPVHRFMAFMRKVGAKMGLNTHKLTDYTKKKRGIEDRAEDLGPVPERSSAELRAITNALERALMAHFMEKGLLSISCSSSAAAAQGGSGNDSSGWARFFKETDKDGSGRLAYNEFVTAVDEKLGKWLDGSAQLPQGGHGREVFPDDLRALWDKLDPDKSGEVTSKEMMTGLYRTEMEGWPDPAEGVLEKIADEFNASAVRRLRAGGNWYKVFCLVDRDGSGRLSFDELKELVRDMWYGLSIGPDRISDKEIKMFWKALDEDRSGAITVAEFMVFMRRHGEKHSMHKVTEYSKMKRGVVENLRDYKEDIANAPLLTADQLCAIATRLTLNVHTWLKGHSAGKGQTNGRLWSNFIDSLDKKRTSRLKYPEFVTAIKQVIKDGQPVLEDELMAFWREVDGDGTGEATAVEFDSAVYRLQVDTWTNLSQKGLIKIVGALNTAAEKWHRAGGNWYKVFQACDEDGSGGMDFEEMAGVIRRSYPGLSIPCKVMSDSDLRGLWKALDADRSGSVEVYEFMVFMRQHGKAFAMHKLTDYAKKKRGLLENEAPQAVPERTEEELRQTATILDDTLIAYWARRGIHVKATEKWARFFKESDTDRDGRLSFKELEGQLSARLKGDRKGHVGSLSVAGYMSSAEAEASVSGANSPRKSSQGMSRDDTVIQGVSHDDLYALWTHVDDNASGTVTNAEWQIGIYRLRLATWPTMGQEELGKAVDTISKAASKWIGPAKNWYKVFNLVDVDGSGSIGHDEFFEIIRRPLPCLAISHNELPNTLLKALWKAMDTDASSRITVPEFMLFMRRLEVRRNNGSWRPQQARGSIVAKAQMAKKLADEAKAPRTINPEQETALKVALRDCTDQAFANAYASWNLPWVGSIGEWEWHRVVRDFLGLGEETLDDDDVHAVWSSLDRGNLGEVPVSDLLALARS</sequence>
<feature type="compositionally biased region" description="Basic and acidic residues" evidence="4">
    <location>
        <begin position="7"/>
        <end position="19"/>
    </location>
</feature>
<dbReference type="PANTHER" id="PTHR34524:SF6">
    <property type="entry name" value="CALCYPHOSINE LIKE"/>
    <property type="match status" value="1"/>
</dbReference>
<feature type="domain" description="EF-hand" evidence="5">
    <location>
        <begin position="160"/>
        <end position="191"/>
    </location>
</feature>
<feature type="region of interest" description="Disordered" evidence="4">
    <location>
        <begin position="1"/>
        <end position="83"/>
    </location>
</feature>
<accession>A0A813KIW0</accession>
<dbReference type="PROSITE" id="PS00018">
    <property type="entry name" value="EF_HAND_1"/>
    <property type="match status" value="10"/>
</dbReference>
<dbReference type="AlphaFoldDB" id="A0A813KIW0"/>
<feature type="domain" description="EF-hand" evidence="5">
    <location>
        <begin position="857"/>
        <end position="892"/>
    </location>
</feature>
<dbReference type="InterPro" id="IPR018247">
    <property type="entry name" value="EF_Hand_1_Ca_BS"/>
</dbReference>
<evidence type="ECO:0000259" key="5">
    <source>
        <dbReference type="PROSITE" id="PS50222"/>
    </source>
</evidence>
<keyword evidence="1" id="KW-0479">Metal-binding</keyword>
<dbReference type="InterPro" id="IPR011992">
    <property type="entry name" value="EF-hand-dom_pair"/>
</dbReference>
<dbReference type="InterPro" id="IPR002048">
    <property type="entry name" value="EF_hand_dom"/>
</dbReference>
<dbReference type="SUPFAM" id="SSF47473">
    <property type="entry name" value="EF-hand"/>
    <property type="match status" value="5"/>
</dbReference>
<dbReference type="Gene3D" id="1.10.238.10">
    <property type="entry name" value="EF-hand"/>
    <property type="match status" value="7"/>
</dbReference>
<feature type="domain" description="EF-hand" evidence="5">
    <location>
        <begin position="1000"/>
        <end position="1035"/>
    </location>
</feature>
<gene>
    <name evidence="6" type="ORF">PGLA2088_LOCUS33333</name>
</gene>
<dbReference type="EMBL" id="CAJNNW010030848">
    <property type="protein sequence ID" value="CAE8704714.1"/>
    <property type="molecule type" value="Genomic_DNA"/>
</dbReference>